<dbReference type="SUPFAM" id="SSF46785">
    <property type="entry name" value="Winged helix' DNA-binding domain"/>
    <property type="match status" value="1"/>
</dbReference>
<dbReference type="GO" id="GO:0010494">
    <property type="term" value="C:cytoplasmic stress granule"/>
    <property type="evidence" value="ECO:0007669"/>
    <property type="project" value="TreeGrafter"/>
</dbReference>
<dbReference type="PANTHER" id="PTHR22792">
    <property type="entry name" value="LUPUS LA PROTEIN-RELATED"/>
    <property type="match status" value="1"/>
</dbReference>
<proteinExistence type="predicted"/>
<dbReference type="AlphaFoldDB" id="A0A6P8IPR5"/>
<dbReference type="GO" id="GO:0003730">
    <property type="term" value="F:mRNA 3'-UTR binding"/>
    <property type="evidence" value="ECO:0007669"/>
    <property type="project" value="TreeGrafter"/>
</dbReference>
<name>A0A6P8IPR5_ACTTE</name>
<dbReference type="InterPro" id="IPR035979">
    <property type="entry name" value="RBD_domain_sf"/>
</dbReference>
<dbReference type="InterPro" id="IPR006630">
    <property type="entry name" value="La_HTH"/>
</dbReference>
<dbReference type="Pfam" id="PF05383">
    <property type="entry name" value="La"/>
    <property type="match status" value="1"/>
</dbReference>
<reference evidence="7" key="1">
    <citation type="submission" date="2025-08" db="UniProtKB">
        <authorList>
            <consortium name="RefSeq"/>
        </authorList>
    </citation>
    <scope>IDENTIFICATION</scope>
    <source>
        <tissue evidence="7">Tentacle</tissue>
    </source>
</reference>
<evidence type="ECO:0000313" key="7">
    <source>
        <dbReference type="RefSeq" id="XP_031568864.1"/>
    </source>
</evidence>
<dbReference type="PANTHER" id="PTHR22792:SF131">
    <property type="entry name" value="LA-RELATED PROTEIN LARP4B"/>
    <property type="match status" value="1"/>
</dbReference>
<dbReference type="InterPro" id="IPR058699">
    <property type="entry name" value="RRM_LARP4/4B"/>
</dbReference>
<feature type="compositionally biased region" description="Low complexity" evidence="4">
    <location>
        <begin position="424"/>
        <end position="454"/>
    </location>
</feature>
<feature type="compositionally biased region" description="Polar residues" evidence="4">
    <location>
        <begin position="1"/>
        <end position="11"/>
    </location>
</feature>
<dbReference type="InterPro" id="IPR036390">
    <property type="entry name" value="WH_DNA-bd_sf"/>
</dbReference>
<gene>
    <name evidence="7" type="primary">LOC116303462</name>
</gene>
<evidence type="ECO:0000256" key="4">
    <source>
        <dbReference type="SAM" id="MobiDB-lite"/>
    </source>
</evidence>
<dbReference type="InterPro" id="IPR045180">
    <property type="entry name" value="La_dom_prot"/>
</dbReference>
<dbReference type="CDD" id="cd12430">
    <property type="entry name" value="RRM_LARP4_5_like"/>
    <property type="match status" value="1"/>
</dbReference>
<dbReference type="InterPro" id="IPR012677">
    <property type="entry name" value="Nucleotide-bd_a/b_plait_sf"/>
</dbReference>
<evidence type="ECO:0000256" key="2">
    <source>
        <dbReference type="ARBA" id="ARBA00022884"/>
    </source>
</evidence>
<dbReference type="SUPFAM" id="SSF54928">
    <property type="entry name" value="RNA-binding domain, RBD"/>
    <property type="match status" value="1"/>
</dbReference>
<dbReference type="Gene3D" id="1.10.10.10">
    <property type="entry name" value="Winged helix-like DNA-binding domain superfamily/Winged helix DNA-binding domain"/>
    <property type="match status" value="1"/>
</dbReference>
<evidence type="ECO:0000259" key="5">
    <source>
        <dbReference type="PROSITE" id="PS50961"/>
    </source>
</evidence>
<evidence type="ECO:0000313" key="6">
    <source>
        <dbReference type="Proteomes" id="UP000515163"/>
    </source>
</evidence>
<feature type="compositionally biased region" description="Basic and acidic residues" evidence="4">
    <location>
        <begin position="396"/>
        <end position="411"/>
    </location>
</feature>
<evidence type="ECO:0000256" key="1">
    <source>
        <dbReference type="ARBA" id="ARBA00022553"/>
    </source>
</evidence>
<sequence length="665" mass="73816">MSSEIVNTTSEIPPRSPEIKQDAAVSPNGALNPNAAVFNQFSLMTLSDKRIGGPTPSTAAPTHLQDNGEDGHYNPVGAMAESLQYSPRAVNGYGEANTSQSPLAEIAQTKEISPDKMPLKDLKALLQRQLEYYFSRENLLRDTYLLSQMDGDNFVPIWTVANFNQIKKLTKDLELVKEVLRESSFLQMNDLCDKVRANVRRCIVVLREIPESTPIEEVKALFEGEGCPKHVKCEFVGNDYWYIHFENEDCAQKAYEYLREEVKTFKGKPIMARMKANAIHSTATPKSVPSTPPQMDNTVITPPHQATMFTRFQYPPVQPMFNSAQQYGPPFYAAPPNMMHTWPPAQHFQDQHMQQGFPHNGYNPGPLKGKHDKTGGNSVRHYQPNRQRYPNSNKNNFRDQTNDRVEREGSHRSKPQSANGTAGNVPPSSSPNATSSINSSSSPTTVTSTNNPANRENPKNTTGSFRNRESTRDADEFSRRSSKPIRRRRGSSEDIRRETRHKENRSSPVRHSKDDSEVSEVLNPSNFPPLPTGKKQSVESSESKSVPAKVDKPVVTPVQSPAPWSKITENASAQNRPKPEAVPPPPKPLEKPVSPKEPAPKPEKSPPPVVAAEKPTTTTTTTTTQTSSNRQAEKKSYAQMAAQKNPKPGCNSSPPPNNQTKSPGK</sequence>
<feature type="region of interest" description="Disordered" evidence="4">
    <location>
        <begin position="49"/>
        <end position="68"/>
    </location>
</feature>
<dbReference type="FunCoup" id="A0A6P8IPR5">
    <property type="interactions" value="1287"/>
</dbReference>
<dbReference type="RefSeq" id="XP_031568864.1">
    <property type="nucleotide sequence ID" value="XM_031713004.1"/>
</dbReference>
<dbReference type="InterPro" id="IPR036388">
    <property type="entry name" value="WH-like_DNA-bd_sf"/>
</dbReference>
<keyword evidence="2 3" id="KW-0694">RNA-binding</keyword>
<keyword evidence="1" id="KW-0597">Phosphoprotein</keyword>
<dbReference type="OrthoDB" id="5969393at2759"/>
<protein>
    <submittedName>
        <fullName evidence="7">La-related protein 4B-like isoform X1</fullName>
    </submittedName>
</protein>
<organism evidence="6 7">
    <name type="scientific">Actinia tenebrosa</name>
    <name type="common">Australian red waratah sea anemone</name>
    <dbReference type="NCBI Taxonomy" id="6105"/>
    <lineage>
        <taxon>Eukaryota</taxon>
        <taxon>Metazoa</taxon>
        <taxon>Cnidaria</taxon>
        <taxon>Anthozoa</taxon>
        <taxon>Hexacorallia</taxon>
        <taxon>Actiniaria</taxon>
        <taxon>Actiniidae</taxon>
        <taxon>Actinia</taxon>
    </lineage>
</organism>
<dbReference type="SMART" id="SM00715">
    <property type="entry name" value="LA"/>
    <property type="match status" value="1"/>
</dbReference>
<dbReference type="Pfam" id="PF26088">
    <property type="entry name" value="RRM_LARP4"/>
    <property type="match status" value="1"/>
</dbReference>
<accession>A0A6P8IPR5</accession>
<dbReference type="InParanoid" id="A0A6P8IPR5"/>
<feature type="compositionally biased region" description="Basic and acidic residues" evidence="4">
    <location>
        <begin position="466"/>
        <end position="479"/>
    </location>
</feature>
<feature type="region of interest" description="Disordered" evidence="4">
    <location>
        <begin position="353"/>
        <end position="665"/>
    </location>
</feature>
<evidence type="ECO:0000256" key="3">
    <source>
        <dbReference type="PROSITE-ProRule" id="PRU00332"/>
    </source>
</evidence>
<feature type="domain" description="HTH La-type RNA-binding" evidence="5">
    <location>
        <begin position="116"/>
        <end position="205"/>
    </location>
</feature>
<keyword evidence="6" id="KW-1185">Reference proteome</keyword>
<feature type="compositionally biased region" description="Basic and acidic residues" evidence="4">
    <location>
        <begin position="588"/>
        <end position="604"/>
    </location>
</feature>
<feature type="compositionally biased region" description="Low complexity" evidence="4">
    <location>
        <begin position="534"/>
        <end position="546"/>
    </location>
</feature>
<dbReference type="GO" id="GO:0045727">
    <property type="term" value="P:positive regulation of translation"/>
    <property type="evidence" value="ECO:0007669"/>
    <property type="project" value="TreeGrafter"/>
</dbReference>
<feature type="compositionally biased region" description="Low complexity" evidence="4">
    <location>
        <begin position="610"/>
        <end position="626"/>
    </location>
</feature>
<dbReference type="CDD" id="cd08031">
    <property type="entry name" value="LARP_4_5_like"/>
    <property type="match status" value="1"/>
</dbReference>
<dbReference type="Proteomes" id="UP000515163">
    <property type="component" value="Unplaced"/>
</dbReference>
<dbReference type="KEGG" id="aten:116303462"/>
<feature type="compositionally biased region" description="Basic and acidic residues" evidence="4">
    <location>
        <begin position="490"/>
        <end position="516"/>
    </location>
</feature>
<dbReference type="Gene3D" id="3.30.70.330">
    <property type="match status" value="1"/>
</dbReference>
<dbReference type="GO" id="GO:0005829">
    <property type="term" value="C:cytosol"/>
    <property type="evidence" value="ECO:0007669"/>
    <property type="project" value="TreeGrafter"/>
</dbReference>
<dbReference type="PROSITE" id="PS50961">
    <property type="entry name" value="HTH_LA"/>
    <property type="match status" value="1"/>
</dbReference>
<dbReference type="GeneID" id="116303462"/>
<feature type="compositionally biased region" description="Polar residues" evidence="4">
    <location>
        <begin position="384"/>
        <end position="395"/>
    </location>
</feature>
<feature type="compositionally biased region" description="Basic residues" evidence="4">
    <location>
        <begin position="480"/>
        <end position="489"/>
    </location>
</feature>
<feature type="region of interest" description="Disordered" evidence="4">
    <location>
        <begin position="1"/>
        <end position="27"/>
    </location>
</feature>